<accession>A0AAV6Y2N6</accession>
<comment type="caution">
    <text evidence="4">The sequence shown here is derived from an EMBL/GenBank/DDBJ whole genome shotgun (WGS) entry which is preliminary data.</text>
</comment>
<organism evidence="4 5">
    <name type="scientific">Buddleja alternifolia</name>
    <dbReference type="NCBI Taxonomy" id="168488"/>
    <lineage>
        <taxon>Eukaryota</taxon>
        <taxon>Viridiplantae</taxon>
        <taxon>Streptophyta</taxon>
        <taxon>Embryophyta</taxon>
        <taxon>Tracheophyta</taxon>
        <taxon>Spermatophyta</taxon>
        <taxon>Magnoliopsida</taxon>
        <taxon>eudicotyledons</taxon>
        <taxon>Gunneridae</taxon>
        <taxon>Pentapetalae</taxon>
        <taxon>asterids</taxon>
        <taxon>lamiids</taxon>
        <taxon>Lamiales</taxon>
        <taxon>Scrophulariaceae</taxon>
        <taxon>Buddlejeae</taxon>
        <taxon>Buddleja</taxon>
    </lineage>
</organism>
<dbReference type="Gene3D" id="1.25.40.10">
    <property type="entry name" value="Tetratricopeptide repeat domain"/>
    <property type="match status" value="3"/>
</dbReference>
<reference evidence="4" key="1">
    <citation type="submission" date="2019-10" db="EMBL/GenBank/DDBJ databases">
        <authorList>
            <person name="Zhang R."/>
            <person name="Pan Y."/>
            <person name="Wang J."/>
            <person name="Ma R."/>
            <person name="Yu S."/>
        </authorList>
    </citation>
    <scope>NUCLEOTIDE SEQUENCE</scope>
    <source>
        <strain evidence="4">LA-IB0</strain>
        <tissue evidence="4">Leaf</tissue>
    </source>
</reference>
<dbReference type="InterPro" id="IPR002885">
    <property type="entry name" value="PPR_rpt"/>
</dbReference>
<keyword evidence="5" id="KW-1185">Reference proteome</keyword>
<dbReference type="PANTHER" id="PTHR46598:SF3">
    <property type="entry name" value="OS07G0495300 PROTEIN"/>
    <property type="match status" value="1"/>
</dbReference>
<name>A0AAV6Y2N6_9LAMI</name>
<comment type="similarity">
    <text evidence="1">Belongs to the PPR family. P subfamily.</text>
</comment>
<dbReference type="AlphaFoldDB" id="A0AAV6Y2N6"/>
<feature type="domain" description="At1g68980-like TPR repeats" evidence="3">
    <location>
        <begin position="54"/>
        <end position="173"/>
    </location>
</feature>
<dbReference type="InterPro" id="IPR011990">
    <property type="entry name" value="TPR-like_helical_dom_sf"/>
</dbReference>
<keyword evidence="2" id="KW-0677">Repeat</keyword>
<evidence type="ECO:0000259" key="3">
    <source>
        <dbReference type="Pfam" id="PF25245"/>
    </source>
</evidence>
<dbReference type="Pfam" id="PF25245">
    <property type="entry name" value="TPR_At1g68980"/>
    <property type="match status" value="1"/>
</dbReference>
<evidence type="ECO:0000313" key="4">
    <source>
        <dbReference type="EMBL" id="KAG8386974.1"/>
    </source>
</evidence>
<dbReference type="InterPro" id="IPR057440">
    <property type="entry name" value="At1g68980-like_TPR"/>
</dbReference>
<evidence type="ECO:0000256" key="2">
    <source>
        <dbReference type="ARBA" id="ARBA00022737"/>
    </source>
</evidence>
<protein>
    <recommendedName>
        <fullName evidence="3">At1g68980-like TPR repeats domain-containing protein</fullName>
    </recommendedName>
</protein>
<evidence type="ECO:0000256" key="1">
    <source>
        <dbReference type="ARBA" id="ARBA00007626"/>
    </source>
</evidence>
<dbReference type="Proteomes" id="UP000826271">
    <property type="component" value="Unassembled WGS sequence"/>
</dbReference>
<dbReference type="Pfam" id="PF01535">
    <property type="entry name" value="PPR"/>
    <property type="match status" value="2"/>
</dbReference>
<evidence type="ECO:0000313" key="5">
    <source>
        <dbReference type="Proteomes" id="UP000826271"/>
    </source>
</evidence>
<gene>
    <name evidence="4" type="ORF">BUALT_Bualt03G0204400</name>
</gene>
<dbReference type="EMBL" id="WHWC01000003">
    <property type="protein sequence ID" value="KAG8386974.1"/>
    <property type="molecule type" value="Genomic_DNA"/>
</dbReference>
<proteinExistence type="inferred from homology"/>
<dbReference type="Pfam" id="PF13812">
    <property type="entry name" value="PPR_3"/>
    <property type="match status" value="1"/>
</dbReference>
<dbReference type="PANTHER" id="PTHR46598">
    <property type="entry name" value="BNAC05G43320D PROTEIN"/>
    <property type="match status" value="1"/>
</dbReference>
<sequence>MIFNGSCAFVHNVKSFQKSNKYIKPCGNPFHQEFSTFGAIPEELYRKGPSRSILLGNLERALKDHQVDMAWESYKDFKRLYGFPDQLYVSNLITELSYSSDSKSLRRASDLVLSISKEKSVLLRHEAMVKLSLSLARAQIPVPTASVVRLMLEKRSLPPLDVLQMVFLHLVKTQIGTYLASNILEEIGYCFQKLNMHKSAQTELTKPDATIFNIVLDACVRFGSSLKAQQIIELMPQLGVIGDAHTVVIIARVHEMNGMRDELKKFKDYLDMIPVTFLNHYQQYYDSLLSLHFKFNDIGGASTLLLDLCEKFESKKFTRGQREQNKAYVVPIGSDNIKMGLKLQFLPEQLQKDSVYKADSKRELVFLKNGKFVLSNKGLAKLIIGYKRHGRIDELSKLLISIHNMLNSPENSSPCSDVIDACISLGWLETAHDILEDLELEKYCVRKGSYTSLLTAYYNKKMFREADALVRQSRRVSLSINLSDETTLSSDISDSEDKPVLDLEKLNLTCKSDLGDSIVQNMREEDKTVSFMVHEYNSSIYFFTTAKMIGDAIQAYRKMQKMKIQPNVSTFSHLIIGHSSLGMYREITVLWGDIKRSMKNQNTIYNRDLYELLLLNFIRGGYFERVMEVTGFMMENNIFLDKWSYKIEFLKFHRDLYRSLTALDAKDETQSRRIEHVQAFRKLVGIS</sequence>